<feature type="region of interest" description="Disordered" evidence="1">
    <location>
        <begin position="693"/>
        <end position="716"/>
    </location>
</feature>
<dbReference type="InterPro" id="IPR040676">
    <property type="entry name" value="DUF5641"/>
</dbReference>
<dbReference type="Proteomes" id="UP001162162">
    <property type="component" value="Unassembled WGS sequence"/>
</dbReference>
<dbReference type="SUPFAM" id="SSF50630">
    <property type="entry name" value="Acid proteases"/>
    <property type="match status" value="1"/>
</dbReference>
<feature type="region of interest" description="Disordered" evidence="1">
    <location>
        <begin position="1"/>
        <end position="29"/>
    </location>
</feature>
<dbReference type="GO" id="GO:0004190">
    <property type="term" value="F:aspartic-type endopeptidase activity"/>
    <property type="evidence" value="ECO:0007669"/>
    <property type="project" value="InterPro"/>
</dbReference>
<comment type="caution">
    <text evidence="4">The sequence shown here is derived from an EMBL/GenBank/DDBJ whole genome shotgun (WGS) entry which is preliminary data.</text>
</comment>
<feature type="domain" description="Integrase zinc-binding" evidence="2">
    <location>
        <begin position="525"/>
        <end position="580"/>
    </location>
</feature>
<dbReference type="AlphaFoldDB" id="A0AAV8Z794"/>
<proteinExistence type="predicted"/>
<evidence type="ECO:0008006" key="6">
    <source>
        <dbReference type="Google" id="ProtNLM"/>
    </source>
</evidence>
<dbReference type="Pfam" id="PF17921">
    <property type="entry name" value="Integrase_H2C2"/>
    <property type="match status" value="1"/>
</dbReference>
<dbReference type="InterPro" id="IPR041588">
    <property type="entry name" value="Integrase_H2C2"/>
</dbReference>
<dbReference type="PROSITE" id="PS00141">
    <property type="entry name" value="ASP_PROTEASE"/>
    <property type="match status" value="1"/>
</dbReference>
<evidence type="ECO:0000259" key="2">
    <source>
        <dbReference type="Pfam" id="PF17921"/>
    </source>
</evidence>
<feature type="domain" description="DUF5641" evidence="3">
    <location>
        <begin position="601"/>
        <end position="692"/>
    </location>
</feature>
<dbReference type="Gene3D" id="2.40.70.10">
    <property type="entry name" value="Acid Proteases"/>
    <property type="match status" value="1"/>
</dbReference>
<name>A0AAV8Z794_9CUCU</name>
<dbReference type="InterPro" id="IPR001969">
    <property type="entry name" value="Aspartic_peptidase_AS"/>
</dbReference>
<dbReference type="GO" id="GO:0006508">
    <property type="term" value="P:proteolysis"/>
    <property type="evidence" value="ECO:0007669"/>
    <property type="project" value="InterPro"/>
</dbReference>
<accession>A0AAV8Z794</accession>
<protein>
    <recommendedName>
        <fullName evidence="6">Peptidase aspartic putative domain-containing protein</fullName>
    </recommendedName>
</protein>
<organism evidence="4 5">
    <name type="scientific">Aromia moschata</name>
    <dbReference type="NCBI Taxonomy" id="1265417"/>
    <lineage>
        <taxon>Eukaryota</taxon>
        <taxon>Metazoa</taxon>
        <taxon>Ecdysozoa</taxon>
        <taxon>Arthropoda</taxon>
        <taxon>Hexapoda</taxon>
        <taxon>Insecta</taxon>
        <taxon>Pterygota</taxon>
        <taxon>Neoptera</taxon>
        <taxon>Endopterygota</taxon>
        <taxon>Coleoptera</taxon>
        <taxon>Polyphaga</taxon>
        <taxon>Cucujiformia</taxon>
        <taxon>Chrysomeloidea</taxon>
        <taxon>Cerambycidae</taxon>
        <taxon>Cerambycinae</taxon>
        <taxon>Callichromatini</taxon>
        <taxon>Aromia</taxon>
    </lineage>
</organism>
<evidence type="ECO:0000259" key="3">
    <source>
        <dbReference type="Pfam" id="PF18701"/>
    </source>
</evidence>
<sequence length="716" mass="81418">MDKNENSVKHSGSTSETKNELNSSGNTTNNNLASTASNVTFSACGTVSSVLLSTSYASVLDRNGNDHTIRVLLDSGSQSSYITSDLCKRLGLKTEKVNIQVKGLNQMSSNIKEKCHVRISSQYYAYSVDITCFVLPEITGYLPSVKFDISKLSIPANIKLADPDFATPRRIDILIGCDVFWQLICNGQMLLGPRKPILQKTRFGWVVAGPIGHVAANSTFCNFGQNTENDIQLQLSRFWELEECVKEKPLSSEEILCEKHFVENTKRAESVEEAVHICKGISEILSQGRFNLRKFYSNNPDILNQVPESDTPLKVVNFGENENAKTLGLIWSPSSDTLAYKVNVEAKNSKVSKRTILSESSQIFDPLGLLSPCIILVKMLLQNLWLEKQSDLPDMRKADSLFSLFQSVKESIFNRFSNFLRLKRVVAYIFRFVNNARKPVDMRIKGSLTVSELNAALEVLVKLSQLESFPKEIHHLQNERSIPSNSKILSLNPFLDEKRILRVGGRLASSNFSFDKKHPILLSDNHKLTKMLLEHEHIRLLHCGPQQLLSSIRDKFWPTRGRTIAKKIVHKCLICFRFNSKITRPIMAEVMEIPDNRLSLFHRIQKMKQHFWQRWSKEFVSELQNRVKWKHNQSHLKMGTLVLIKDDQQPPLQWKLGRVLQVHPGKDSISRVATIRTRNGDIRRAFSKICPLPVEDEKDNPNAAPRQLPRQSESEV</sequence>
<gene>
    <name evidence="4" type="ORF">NQ318_021857</name>
</gene>
<dbReference type="InterPro" id="IPR008042">
    <property type="entry name" value="Retrotrans_Pao"/>
</dbReference>
<reference evidence="4" key="1">
    <citation type="journal article" date="2023" name="Insect Mol. Biol.">
        <title>Genome sequencing provides insights into the evolution of gene families encoding plant cell wall-degrading enzymes in longhorned beetles.</title>
        <authorList>
            <person name="Shin N.R."/>
            <person name="Okamura Y."/>
            <person name="Kirsch R."/>
            <person name="Pauchet Y."/>
        </authorList>
    </citation>
    <scope>NUCLEOTIDE SEQUENCE</scope>
    <source>
        <strain evidence="4">AMC_N1</strain>
    </source>
</reference>
<evidence type="ECO:0000313" key="5">
    <source>
        <dbReference type="Proteomes" id="UP001162162"/>
    </source>
</evidence>
<dbReference type="PANTHER" id="PTHR47331">
    <property type="entry name" value="PHD-TYPE DOMAIN-CONTAINING PROTEIN"/>
    <property type="match status" value="1"/>
</dbReference>
<dbReference type="Pfam" id="PF13650">
    <property type="entry name" value="Asp_protease_2"/>
    <property type="match status" value="1"/>
</dbReference>
<evidence type="ECO:0000256" key="1">
    <source>
        <dbReference type="SAM" id="MobiDB-lite"/>
    </source>
</evidence>
<keyword evidence="5" id="KW-1185">Reference proteome</keyword>
<dbReference type="EMBL" id="JAPWTK010000012">
    <property type="protein sequence ID" value="KAJ8959669.1"/>
    <property type="molecule type" value="Genomic_DNA"/>
</dbReference>
<evidence type="ECO:0000313" key="4">
    <source>
        <dbReference type="EMBL" id="KAJ8959669.1"/>
    </source>
</evidence>
<dbReference type="Pfam" id="PF18701">
    <property type="entry name" value="DUF5641"/>
    <property type="match status" value="1"/>
</dbReference>
<dbReference type="CDD" id="cd00303">
    <property type="entry name" value="retropepsin_like"/>
    <property type="match status" value="1"/>
</dbReference>
<dbReference type="Pfam" id="PF05380">
    <property type="entry name" value="Peptidase_A17"/>
    <property type="match status" value="1"/>
</dbReference>
<dbReference type="InterPro" id="IPR021109">
    <property type="entry name" value="Peptidase_aspartic_dom_sf"/>
</dbReference>
<feature type="compositionally biased region" description="Low complexity" evidence="1">
    <location>
        <begin position="20"/>
        <end position="29"/>
    </location>
</feature>
<dbReference type="PANTHER" id="PTHR47331:SF6">
    <property type="entry name" value="DOUBLECORTIN DOMAIN-CONTAINING PROTEIN"/>
    <property type="match status" value="1"/>
</dbReference>